<dbReference type="SUPFAM" id="SSF54427">
    <property type="entry name" value="NTF2-like"/>
    <property type="match status" value="1"/>
</dbReference>
<gene>
    <name evidence="1" type="ORF">DDIC_06505</name>
</gene>
<dbReference type="Proteomes" id="UP000297065">
    <property type="component" value="Chromosome"/>
</dbReference>
<dbReference type="OrthoDB" id="8684708at2"/>
<sequence length="112" mass="11908">MNATMPEAVKIFMDATNTGNVVGLDAFLAADAILLDAPENSEIRGARAIKSSLKESRDKFALVVSVSDVKCADNHVILSTMASGNFPGSPLAFTYDFTMNGVMIQHLTVDLA</sequence>
<name>A0A4P7UH55_DESDE</name>
<accession>A0A4P7UH55</accession>
<reference evidence="1 2" key="1">
    <citation type="submission" date="2019-02" db="EMBL/GenBank/DDBJ databases">
        <title>Complete Genome Sequence of Desulfovibrio desulfuricans IC1, a Sulfonate Utilizing Anaerobe.</title>
        <authorList>
            <person name="Day L.A."/>
            <person name="De Leon K.B."/>
            <person name="Wall J.D."/>
        </authorList>
    </citation>
    <scope>NUCLEOTIDE SEQUENCE [LARGE SCALE GENOMIC DNA]</scope>
    <source>
        <strain evidence="1 2">IC1</strain>
    </source>
</reference>
<dbReference type="RefSeq" id="WP_136399690.1">
    <property type="nucleotide sequence ID" value="NZ_CP036295.1"/>
</dbReference>
<protein>
    <submittedName>
        <fullName evidence="1">Nuclear transport factor 2 family protein</fullName>
    </submittedName>
</protein>
<organism evidence="1 2">
    <name type="scientific">Desulfovibrio desulfuricans</name>
    <dbReference type="NCBI Taxonomy" id="876"/>
    <lineage>
        <taxon>Bacteria</taxon>
        <taxon>Pseudomonadati</taxon>
        <taxon>Thermodesulfobacteriota</taxon>
        <taxon>Desulfovibrionia</taxon>
        <taxon>Desulfovibrionales</taxon>
        <taxon>Desulfovibrionaceae</taxon>
        <taxon>Desulfovibrio</taxon>
    </lineage>
</organism>
<dbReference type="Gene3D" id="3.10.450.50">
    <property type="match status" value="1"/>
</dbReference>
<evidence type="ECO:0000313" key="1">
    <source>
        <dbReference type="EMBL" id="QCC85533.1"/>
    </source>
</evidence>
<proteinExistence type="predicted"/>
<dbReference type="InterPro" id="IPR032710">
    <property type="entry name" value="NTF2-like_dom_sf"/>
</dbReference>
<dbReference type="EMBL" id="CP036295">
    <property type="protein sequence ID" value="QCC85533.1"/>
    <property type="molecule type" value="Genomic_DNA"/>
</dbReference>
<evidence type="ECO:0000313" key="2">
    <source>
        <dbReference type="Proteomes" id="UP000297065"/>
    </source>
</evidence>
<dbReference type="AlphaFoldDB" id="A0A4P7UH55"/>